<sequence length="139" mass="15836">MSLEDIVKSLALTNLQFQQDTKSGLQDIKAGLQEMRVELQETRANLQETRKLPIQIDTHPIENMSVMALRGEKEIHTIEQEPTKAKEDEKTLESTKAQNKKVESDLSPPPLSNTCALPFSYRMSKSNEDEKKILNTLIR</sequence>
<dbReference type="EMBL" id="JACGWN010000002">
    <property type="protein sequence ID" value="KAL0458026.1"/>
    <property type="molecule type" value="Genomic_DNA"/>
</dbReference>
<keyword evidence="1" id="KW-0175">Coiled coil</keyword>
<reference evidence="3" key="2">
    <citation type="journal article" date="2024" name="Plant">
        <title>Genomic evolution and insights into agronomic trait innovations of Sesamum species.</title>
        <authorList>
            <person name="Miao H."/>
            <person name="Wang L."/>
            <person name="Qu L."/>
            <person name="Liu H."/>
            <person name="Sun Y."/>
            <person name="Le M."/>
            <person name="Wang Q."/>
            <person name="Wei S."/>
            <person name="Zheng Y."/>
            <person name="Lin W."/>
            <person name="Duan Y."/>
            <person name="Cao H."/>
            <person name="Xiong S."/>
            <person name="Wang X."/>
            <person name="Wei L."/>
            <person name="Li C."/>
            <person name="Ma Q."/>
            <person name="Ju M."/>
            <person name="Zhao R."/>
            <person name="Li G."/>
            <person name="Mu C."/>
            <person name="Tian Q."/>
            <person name="Mei H."/>
            <person name="Zhang T."/>
            <person name="Gao T."/>
            <person name="Zhang H."/>
        </authorList>
    </citation>
    <scope>NUCLEOTIDE SEQUENCE</scope>
    <source>
        <strain evidence="3">KEN1</strain>
    </source>
</reference>
<dbReference type="AlphaFoldDB" id="A0AAW2XZ55"/>
<comment type="caution">
    <text evidence="3">The sequence shown here is derived from an EMBL/GenBank/DDBJ whole genome shotgun (WGS) entry which is preliminary data.</text>
</comment>
<gene>
    <name evidence="3" type="ORF">Slati_0429800</name>
</gene>
<evidence type="ECO:0000313" key="3">
    <source>
        <dbReference type="EMBL" id="KAL0458026.1"/>
    </source>
</evidence>
<reference evidence="3" key="1">
    <citation type="submission" date="2020-06" db="EMBL/GenBank/DDBJ databases">
        <authorList>
            <person name="Li T."/>
            <person name="Hu X."/>
            <person name="Zhang T."/>
            <person name="Song X."/>
            <person name="Zhang H."/>
            <person name="Dai N."/>
            <person name="Sheng W."/>
            <person name="Hou X."/>
            <person name="Wei L."/>
        </authorList>
    </citation>
    <scope>NUCLEOTIDE SEQUENCE</scope>
    <source>
        <strain evidence="3">KEN1</strain>
        <tissue evidence="3">Leaf</tissue>
    </source>
</reference>
<evidence type="ECO:0000256" key="2">
    <source>
        <dbReference type="SAM" id="MobiDB-lite"/>
    </source>
</evidence>
<accession>A0AAW2XZ55</accession>
<name>A0AAW2XZ55_9LAMI</name>
<organism evidence="3">
    <name type="scientific">Sesamum latifolium</name>
    <dbReference type="NCBI Taxonomy" id="2727402"/>
    <lineage>
        <taxon>Eukaryota</taxon>
        <taxon>Viridiplantae</taxon>
        <taxon>Streptophyta</taxon>
        <taxon>Embryophyta</taxon>
        <taxon>Tracheophyta</taxon>
        <taxon>Spermatophyta</taxon>
        <taxon>Magnoliopsida</taxon>
        <taxon>eudicotyledons</taxon>
        <taxon>Gunneridae</taxon>
        <taxon>Pentapetalae</taxon>
        <taxon>asterids</taxon>
        <taxon>lamiids</taxon>
        <taxon>Lamiales</taxon>
        <taxon>Pedaliaceae</taxon>
        <taxon>Sesamum</taxon>
    </lineage>
</organism>
<feature type="compositionally biased region" description="Basic and acidic residues" evidence="2">
    <location>
        <begin position="76"/>
        <end position="93"/>
    </location>
</feature>
<feature type="coiled-coil region" evidence="1">
    <location>
        <begin position="25"/>
        <end position="52"/>
    </location>
</feature>
<evidence type="ECO:0000256" key="1">
    <source>
        <dbReference type="SAM" id="Coils"/>
    </source>
</evidence>
<feature type="region of interest" description="Disordered" evidence="2">
    <location>
        <begin position="76"/>
        <end position="113"/>
    </location>
</feature>
<protein>
    <submittedName>
        <fullName evidence="3">Uncharacterized protein</fullName>
    </submittedName>
</protein>
<proteinExistence type="predicted"/>